<comment type="caution">
    <text evidence="2">The sequence shown here is derived from an EMBL/GenBank/DDBJ whole genome shotgun (WGS) entry which is preliminary data.</text>
</comment>
<gene>
    <name evidence="2" type="ORF">PENPOL_c038G02850</name>
</gene>
<proteinExistence type="predicted"/>
<reference evidence="3" key="1">
    <citation type="journal article" date="2017" name="Nat. Microbiol.">
        <title>Global analysis of biosynthetic gene clusters reveals vast potential of secondary metabolite production in Penicillium species.</title>
        <authorList>
            <person name="Nielsen J.C."/>
            <person name="Grijseels S."/>
            <person name="Prigent S."/>
            <person name="Ji B."/>
            <person name="Dainat J."/>
            <person name="Nielsen K.F."/>
            <person name="Frisvad J.C."/>
            <person name="Workman M."/>
            <person name="Nielsen J."/>
        </authorList>
    </citation>
    <scope>NUCLEOTIDE SEQUENCE [LARGE SCALE GENOMIC DNA]</scope>
    <source>
        <strain evidence="3">IBT 4502</strain>
    </source>
</reference>
<evidence type="ECO:0008006" key="4">
    <source>
        <dbReference type="Google" id="ProtNLM"/>
    </source>
</evidence>
<dbReference type="Pfam" id="PF13551">
    <property type="entry name" value="HTH_29"/>
    <property type="match status" value="1"/>
</dbReference>
<evidence type="ECO:0000313" key="2">
    <source>
        <dbReference type="EMBL" id="OQD59946.1"/>
    </source>
</evidence>
<dbReference type="Proteomes" id="UP000191408">
    <property type="component" value="Unassembled WGS sequence"/>
</dbReference>
<protein>
    <recommendedName>
        <fullName evidence="4">Transposase IS30-like HTH domain-containing protein</fullName>
    </recommendedName>
</protein>
<organism evidence="2 3">
    <name type="scientific">Penicillium polonicum</name>
    <dbReference type="NCBI Taxonomy" id="60169"/>
    <lineage>
        <taxon>Eukaryota</taxon>
        <taxon>Fungi</taxon>
        <taxon>Dikarya</taxon>
        <taxon>Ascomycota</taxon>
        <taxon>Pezizomycotina</taxon>
        <taxon>Eurotiomycetes</taxon>
        <taxon>Eurotiomycetidae</taxon>
        <taxon>Eurotiales</taxon>
        <taxon>Aspergillaceae</taxon>
        <taxon>Penicillium</taxon>
    </lineage>
</organism>
<keyword evidence="3" id="KW-1185">Reference proteome</keyword>
<dbReference type="OrthoDB" id="5151590at2759"/>
<evidence type="ECO:0000256" key="1">
    <source>
        <dbReference type="SAM" id="MobiDB-lite"/>
    </source>
</evidence>
<dbReference type="InterPro" id="IPR009057">
    <property type="entry name" value="Homeodomain-like_sf"/>
</dbReference>
<dbReference type="AlphaFoldDB" id="A0A1V6N642"/>
<feature type="region of interest" description="Disordered" evidence="1">
    <location>
        <begin position="1"/>
        <end position="20"/>
    </location>
</feature>
<accession>A0A1V6N642</accession>
<name>A0A1V6N642_PENPO</name>
<dbReference type="EMBL" id="MDYM01000038">
    <property type="protein sequence ID" value="OQD59946.1"/>
    <property type="molecule type" value="Genomic_DNA"/>
</dbReference>
<dbReference type="SUPFAM" id="SSF46689">
    <property type="entry name" value="Homeodomain-like"/>
    <property type="match status" value="1"/>
</dbReference>
<dbReference type="Gene3D" id="1.10.10.60">
    <property type="entry name" value="Homeodomain-like"/>
    <property type="match status" value="1"/>
</dbReference>
<evidence type="ECO:0000313" key="3">
    <source>
        <dbReference type="Proteomes" id="UP000191408"/>
    </source>
</evidence>
<sequence>MRSFGTEISGNRGKQAELSPEQRAGICSALDAGVSASKLAVEYACHRSTIYRTRERFLEQKNTSSRPRTGRPPIFNERARKYIYLQARRNPLWSYKRLGANSPGHPSRTTIRRIYKA</sequence>